<feature type="chain" id="PRO_5025630044" description="Endo-1,5-alpha-L-arabinanase A" evidence="9">
    <location>
        <begin position="26"/>
        <end position="364"/>
    </location>
</feature>
<feature type="signal peptide" evidence="9">
    <location>
        <begin position="1"/>
        <end position="25"/>
    </location>
</feature>
<dbReference type="CDD" id="cd08998">
    <property type="entry name" value="GH43_Arb43a-like"/>
    <property type="match status" value="1"/>
</dbReference>
<name>A0A6A6HII2_VIRVR</name>
<proteinExistence type="inferred from homology"/>
<evidence type="ECO:0000256" key="5">
    <source>
        <dbReference type="ARBA" id="ARBA00042202"/>
    </source>
</evidence>
<dbReference type="Pfam" id="PF04616">
    <property type="entry name" value="Glyco_hydro_43"/>
    <property type="match status" value="1"/>
</dbReference>
<dbReference type="InterPro" id="IPR023296">
    <property type="entry name" value="Glyco_hydro_beta-prop_sf"/>
</dbReference>
<feature type="active site" description="Proton donor" evidence="6">
    <location>
        <position position="207"/>
    </location>
</feature>
<gene>
    <name evidence="10" type="ORF">EV356DRAFT_564716</name>
</gene>
<keyword evidence="4 8" id="KW-0326">Glycosidase</keyword>
<keyword evidence="9" id="KW-0732">Signal</keyword>
<comment type="pathway">
    <text evidence="1">Glycan metabolism; L-arabinan degradation.</text>
</comment>
<dbReference type="GO" id="GO:0004553">
    <property type="term" value="F:hydrolase activity, hydrolyzing O-glycosyl compounds"/>
    <property type="evidence" value="ECO:0007669"/>
    <property type="project" value="InterPro"/>
</dbReference>
<keyword evidence="11" id="KW-1185">Reference proteome</keyword>
<dbReference type="InterPro" id="IPR006710">
    <property type="entry name" value="Glyco_hydro_43"/>
</dbReference>
<dbReference type="Gene3D" id="2.115.10.20">
    <property type="entry name" value="Glycosyl hydrolase domain, family 43"/>
    <property type="match status" value="1"/>
</dbReference>
<evidence type="ECO:0000313" key="11">
    <source>
        <dbReference type="Proteomes" id="UP000800092"/>
    </source>
</evidence>
<keyword evidence="3 8" id="KW-0378">Hydrolase</keyword>
<evidence type="ECO:0000256" key="6">
    <source>
        <dbReference type="PIRSR" id="PIRSR606710-1"/>
    </source>
</evidence>
<sequence length="364" mass="39010">MYKSLLTGALSALFLLSTSITSVKGIPRVPNNLSSHDPSRLMYDNGVYCFYSTGANIPTWCTSDNGNTWTASTVFPNGIPGDVLAACPGSDGHDVWAPDVIFNPNSNLFHLYYACPGTKSAIGLATSPTINPSTAKWTSKGVVVSDTPQYNSIDPGPYFDASGNFWMAFGSGFGSGNTLGIDAIALDKTTGLRSGTSLSVLTTGSREAGYVHYRSGYYYFFFNTGICCNGAASDYTIQVERSSSPTGPYESRRVFDAGGGSIHGPGHMGIRSESGVDYFTYHYYPDTGNSVLGIGTISWGSDGWPSRQFITTTSAGGLIFQENVSYAYDTSKVTLVRMAKMPGREFREWSIGANSISPGFFVTR</sequence>
<feature type="active site" description="Proton acceptor" evidence="6">
    <location>
        <position position="37"/>
    </location>
</feature>
<feature type="site" description="Important for catalytic activity, responsible for pKa modulation of the active site Glu and correct orientation of both the proton donor and substrate" evidence="7">
    <location>
        <position position="154"/>
    </location>
</feature>
<evidence type="ECO:0000256" key="8">
    <source>
        <dbReference type="RuleBase" id="RU361187"/>
    </source>
</evidence>
<evidence type="ECO:0000256" key="9">
    <source>
        <dbReference type="SAM" id="SignalP"/>
    </source>
</evidence>
<comment type="similarity">
    <text evidence="2 8">Belongs to the glycosyl hydrolase 43 family.</text>
</comment>
<dbReference type="EMBL" id="ML991780">
    <property type="protein sequence ID" value="KAF2237343.1"/>
    <property type="molecule type" value="Genomic_DNA"/>
</dbReference>
<dbReference type="PANTHER" id="PTHR43301:SF3">
    <property type="entry name" value="ARABINAN ENDO-1,5-ALPHA-L-ARABINOSIDASE A-RELATED"/>
    <property type="match status" value="1"/>
</dbReference>
<evidence type="ECO:0000256" key="7">
    <source>
        <dbReference type="PIRSR" id="PIRSR606710-2"/>
    </source>
</evidence>
<dbReference type="SUPFAM" id="SSF51735">
    <property type="entry name" value="NAD(P)-binding Rossmann-fold domains"/>
    <property type="match status" value="1"/>
</dbReference>
<dbReference type="InterPro" id="IPR036291">
    <property type="entry name" value="NAD(P)-bd_dom_sf"/>
</dbReference>
<evidence type="ECO:0000256" key="2">
    <source>
        <dbReference type="ARBA" id="ARBA00009865"/>
    </source>
</evidence>
<dbReference type="PANTHER" id="PTHR43301">
    <property type="entry name" value="ARABINAN ENDO-1,5-ALPHA-L-ARABINOSIDASE"/>
    <property type="match status" value="1"/>
</dbReference>
<evidence type="ECO:0000256" key="3">
    <source>
        <dbReference type="ARBA" id="ARBA00022801"/>
    </source>
</evidence>
<evidence type="ECO:0000256" key="1">
    <source>
        <dbReference type="ARBA" id="ARBA00004834"/>
    </source>
</evidence>
<protein>
    <recommendedName>
        <fullName evidence="5">Endo-1,5-alpha-L-arabinanase A</fullName>
    </recommendedName>
</protein>
<evidence type="ECO:0000313" key="10">
    <source>
        <dbReference type="EMBL" id="KAF2237343.1"/>
    </source>
</evidence>
<dbReference type="GO" id="GO:0005975">
    <property type="term" value="P:carbohydrate metabolic process"/>
    <property type="evidence" value="ECO:0007669"/>
    <property type="project" value="InterPro"/>
</dbReference>
<organism evidence="10 11">
    <name type="scientific">Viridothelium virens</name>
    <name type="common">Speckled blister lichen</name>
    <name type="synonym">Trypethelium virens</name>
    <dbReference type="NCBI Taxonomy" id="1048519"/>
    <lineage>
        <taxon>Eukaryota</taxon>
        <taxon>Fungi</taxon>
        <taxon>Dikarya</taxon>
        <taxon>Ascomycota</taxon>
        <taxon>Pezizomycotina</taxon>
        <taxon>Dothideomycetes</taxon>
        <taxon>Dothideomycetes incertae sedis</taxon>
        <taxon>Trypetheliales</taxon>
        <taxon>Trypetheliaceae</taxon>
        <taxon>Viridothelium</taxon>
    </lineage>
</organism>
<dbReference type="InterPro" id="IPR050727">
    <property type="entry name" value="GH43_arabinanases"/>
</dbReference>
<evidence type="ECO:0000256" key="4">
    <source>
        <dbReference type="ARBA" id="ARBA00023295"/>
    </source>
</evidence>
<dbReference type="AlphaFoldDB" id="A0A6A6HII2"/>
<dbReference type="Proteomes" id="UP000800092">
    <property type="component" value="Unassembled WGS sequence"/>
</dbReference>
<dbReference type="SUPFAM" id="SSF75005">
    <property type="entry name" value="Arabinanase/levansucrase/invertase"/>
    <property type="match status" value="1"/>
</dbReference>
<accession>A0A6A6HII2</accession>
<dbReference type="OrthoDB" id="195678at2759"/>
<reference evidence="10" key="1">
    <citation type="journal article" date="2020" name="Stud. Mycol.">
        <title>101 Dothideomycetes genomes: a test case for predicting lifestyles and emergence of pathogens.</title>
        <authorList>
            <person name="Haridas S."/>
            <person name="Albert R."/>
            <person name="Binder M."/>
            <person name="Bloem J."/>
            <person name="Labutti K."/>
            <person name="Salamov A."/>
            <person name="Andreopoulos B."/>
            <person name="Baker S."/>
            <person name="Barry K."/>
            <person name="Bills G."/>
            <person name="Bluhm B."/>
            <person name="Cannon C."/>
            <person name="Castanera R."/>
            <person name="Culley D."/>
            <person name="Daum C."/>
            <person name="Ezra D."/>
            <person name="Gonzalez J."/>
            <person name="Henrissat B."/>
            <person name="Kuo A."/>
            <person name="Liang C."/>
            <person name="Lipzen A."/>
            <person name="Lutzoni F."/>
            <person name="Magnuson J."/>
            <person name="Mondo S."/>
            <person name="Nolan M."/>
            <person name="Ohm R."/>
            <person name="Pangilinan J."/>
            <person name="Park H.-J."/>
            <person name="Ramirez L."/>
            <person name="Alfaro M."/>
            <person name="Sun H."/>
            <person name="Tritt A."/>
            <person name="Yoshinaga Y."/>
            <person name="Zwiers L.-H."/>
            <person name="Turgeon B."/>
            <person name="Goodwin S."/>
            <person name="Spatafora J."/>
            <person name="Crous P."/>
            <person name="Grigoriev I."/>
        </authorList>
    </citation>
    <scope>NUCLEOTIDE SEQUENCE</scope>
    <source>
        <strain evidence="10">Tuck. ex Michener</strain>
    </source>
</reference>